<gene>
    <name evidence="1" type="ORF">HPSH169_00640</name>
</gene>
<dbReference type="KEGG" id="hhq:HPSH169_00640"/>
<evidence type="ECO:0000313" key="2">
    <source>
        <dbReference type="Proteomes" id="UP000005007"/>
    </source>
</evidence>
<dbReference type="Proteomes" id="UP000005007">
    <property type="component" value="Chromosome"/>
</dbReference>
<accession>A0A0E0WAM8</accession>
<evidence type="ECO:0000313" key="1">
    <source>
        <dbReference type="EMBL" id="AFH98838.1"/>
    </source>
</evidence>
<name>A0A0E0WAM8_HELPX</name>
<protein>
    <submittedName>
        <fullName evidence="1">Uncharacterized protein</fullName>
    </submittedName>
</protein>
<sequence length="30" mass="3469">MGFFEIRGVVFSAHLFPKIHDLTRTSYNNA</sequence>
<proteinExistence type="predicted"/>
<dbReference type="HOGENOM" id="CLU_3403935_0_0_7"/>
<dbReference type="EMBL" id="CP003473">
    <property type="protein sequence ID" value="AFH98838.1"/>
    <property type="molecule type" value="Genomic_DNA"/>
</dbReference>
<reference evidence="1 2" key="1">
    <citation type="submission" date="2012-04" db="EMBL/GenBank/DDBJ databases">
        <authorList>
            <person name="Kersulyte D."/>
            <person name="Cabrera L."/>
            <person name="Pacheco R."/>
            <person name="Herrera P."/>
            <person name="Rodriguez C."/>
            <person name="Gilman R.H."/>
            <person name="Berg D.E."/>
        </authorList>
    </citation>
    <scope>NUCLEOTIDE SEQUENCE [LARGE SCALE GENOMIC DNA]</scope>
    <source>
        <strain evidence="1 2">Shi169</strain>
    </source>
</reference>
<dbReference type="AlphaFoldDB" id="A0A0E0WAM8"/>
<organism evidence="1 2">
    <name type="scientific">Helicobacter pylori Shi169</name>
    <dbReference type="NCBI Taxonomy" id="1163741"/>
    <lineage>
        <taxon>Bacteria</taxon>
        <taxon>Pseudomonadati</taxon>
        <taxon>Campylobacterota</taxon>
        <taxon>Epsilonproteobacteria</taxon>
        <taxon>Campylobacterales</taxon>
        <taxon>Helicobacteraceae</taxon>
        <taxon>Helicobacter</taxon>
    </lineage>
</organism>